<evidence type="ECO:0000313" key="2">
    <source>
        <dbReference type="Proteomes" id="UP001732700"/>
    </source>
</evidence>
<dbReference type="Proteomes" id="UP001732700">
    <property type="component" value="Chromosome 6C"/>
</dbReference>
<reference evidence="1" key="2">
    <citation type="submission" date="2025-09" db="UniProtKB">
        <authorList>
            <consortium name="EnsemblPlants"/>
        </authorList>
    </citation>
    <scope>IDENTIFICATION</scope>
</reference>
<keyword evidence="2" id="KW-1185">Reference proteome</keyword>
<protein>
    <submittedName>
        <fullName evidence="1">Uncharacterized protein</fullName>
    </submittedName>
</protein>
<evidence type="ECO:0000313" key="1">
    <source>
        <dbReference type="EnsemblPlants" id="AVESA.00010b.r2.6CG1088210.1.CDS.1"/>
    </source>
</evidence>
<organism evidence="1 2">
    <name type="scientific">Avena sativa</name>
    <name type="common">Oat</name>
    <dbReference type="NCBI Taxonomy" id="4498"/>
    <lineage>
        <taxon>Eukaryota</taxon>
        <taxon>Viridiplantae</taxon>
        <taxon>Streptophyta</taxon>
        <taxon>Embryophyta</taxon>
        <taxon>Tracheophyta</taxon>
        <taxon>Spermatophyta</taxon>
        <taxon>Magnoliopsida</taxon>
        <taxon>Liliopsida</taxon>
        <taxon>Poales</taxon>
        <taxon>Poaceae</taxon>
        <taxon>BOP clade</taxon>
        <taxon>Pooideae</taxon>
        <taxon>Poodae</taxon>
        <taxon>Poeae</taxon>
        <taxon>Poeae Chloroplast Group 1 (Aveneae type)</taxon>
        <taxon>Aveninae</taxon>
        <taxon>Avena</taxon>
    </lineage>
</organism>
<name>A0ACD5Z4V6_AVESA</name>
<dbReference type="EnsemblPlants" id="AVESA.00010b.r2.6CG1088210.1">
    <property type="protein sequence ID" value="AVESA.00010b.r2.6CG1088210.1.CDS.1"/>
    <property type="gene ID" value="AVESA.00010b.r2.6CG1088210"/>
</dbReference>
<reference evidence="1" key="1">
    <citation type="submission" date="2021-05" db="EMBL/GenBank/DDBJ databases">
        <authorList>
            <person name="Scholz U."/>
            <person name="Mascher M."/>
            <person name="Fiebig A."/>
        </authorList>
    </citation>
    <scope>NUCLEOTIDE SEQUENCE [LARGE SCALE GENOMIC DNA]</scope>
</reference>
<proteinExistence type="predicted"/>
<accession>A0ACD5Z4V6</accession>
<sequence length="104" mass="12217">MPDIQQWFDERALMQESVRHHLLIVKQRMKNQADKKRTERQFLVGDKVFLKLQPYAQSSVLRRASHKLAFKYFGPYAINRQIGSVAYELVLPSTSRIHPVLHVS</sequence>